<proteinExistence type="predicted"/>
<accession>A0AAX4PDD6</accession>
<evidence type="ECO:0000313" key="7">
    <source>
        <dbReference type="Proteomes" id="UP001472866"/>
    </source>
</evidence>
<evidence type="ECO:0000256" key="2">
    <source>
        <dbReference type="ARBA" id="ARBA00004496"/>
    </source>
</evidence>
<keyword evidence="4" id="KW-0539">Nucleus</keyword>
<evidence type="ECO:0000256" key="3">
    <source>
        <dbReference type="ARBA" id="ARBA00022490"/>
    </source>
</evidence>
<gene>
    <name evidence="6" type="ORF">HKI87_09g57270</name>
</gene>
<sequence length="278" mass="30893">MIGEEYNRVRSALFSSTSGSGGGLFVQPNFTALLPQFPEVSYDTLVSIFAQDCVSRVKVAHAVHRRPERVEGYCERWQAGESLVDISETIDFPPCNLARLLLPSLLPAEAATGRVSKILADPESLIRVPDQEGGEGLARLASEVRDCVERDHVSSPLVASVKRAIGLEYESILYQHLESADLAFETEGELRKKGATKTPDALLKIPFMMGDRVVHWIDSKACFCSEELYYQEGVRQFKQYVNRFGPGLVIYWFGYLEGIPPEDGIAISDSFPSEVTRL</sequence>
<reference evidence="6 7" key="1">
    <citation type="submission" date="2024-03" db="EMBL/GenBank/DDBJ databases">
        <title>Complete genome sequence of the green alga Chloropicon roscoffensis RCC1871.</title>
        <authorList>
            <person name="Lemieux C."/>
            <person name="Pombert J.-F."/>
            <person name="Otis C."/>
            <person name="Turmel M."/>
        </authorList>
    </citation>
    <scope>NUCLEOTIDE SEQUENCE [LARGE SCALE GENOMIC DNA]</scope>
    <source>
        <strain evidence="6 7">RCC1871</strain>
    </source>
</reference>
<keyword evidence="3" id="KW-0963">Cytoplasm</keyword>
<dbReference type="EMBL" id="CP151509">
    <property type="protein sequence ID" value="WZN64173.1"/>
    <property type="molecule type" value="Genomic_DNA"/>
</dbReference>
<evidence type="ECO:0000313" key="6">
    <source>
        <dbReference type="EMBL" id="WZN64173.1"/>
    </source>
</evidence>
<evidence type="ECO:0000256" key="1">
    <source>
        <dbReference type="ARBA" id="ARBA00004123"/>
    </source>
</evidence>
<evidence type="ECO:0000256" key="5">
    <source>
        <dbReference type="ARBA" id="ARBA00023480"/>
    </source>
</evidence>
<dbReference type="PANTHER" id="PTHR31661:SF1">
    <property type="entry name" value="CDAN1-INTERACTING NUCLEASE 1"/>
    <property type="match status" value="1"/>
</dbReference>
<dbReference type="AlphaFoldDB" id="A0AAX4PDD6"/>
<name>A0AAX4PDD6_9CHLO</name>
<keyword evidence="7" id="KW-1185">Reference proteome</keyword>
<dbReference type="GO" id="GO:0005634">
    <property type="term" value="C:nucleus"/>
    <property type="evidence" value="ECO:0007669"/>
    <property type="project" value="UniProtKB-SubCell"/>
</dbReference>
<organism evidence="6 7">
    <name type="scientific">Chloropicon roscoffensis</name>
    <dbReference type="NCBI Taxonomy" id="1461544"/>
    <lineage>
        <taxon>Eukaryota</taxon>
        <taxon>Viridiplantae</taxon>
        <taxon>Chlorophyta</taxon>
        <taxon>Chloropicophyceae</taxon>
        <taxon>Chloropicales</taxon>
        <taxon>Chloropicaceae</taxon>
        <taxon>Chloropicon</taxon>
    </lineage>
</organism>
<evidence type="ECO:0000256" key="4">
    <source>
        <dbReference type="ARBA" id="ARBA00023242"/>
    </source>
</evidence>
<comment type="subcellular location">
    <subcellularLocation>
        <location evidence="2">Cytoplasm</location>
    </subcellularLocation>
    <subcellularLocation>
        <location evidence="1">Nucleus</location>
    </subcellularLocation>
</comment>
<dbReference type="Proteomes" id="UP001472866">
    <property type="component" value="Chromosome 09"/>
</dbReference>
<dbReference type="InterPro" id="IPR029404">
    <property type="entry name" value="CDIN1"/>
</dbReference>
<dbReference type="GO" id="GO:0005737">
    <property type="term" value="C:cytoplasm"/>
    <property type="evidence" value="ECO:0007669"/>
    <property type="project" value="UniProtKB-SubCell"/>
</dbReference>
<dbReference type="Pfam" id="PF14811">
    <property type="entry name" value="TPD"/>
    <property type="match status" value="1"/>
</dbReference>
<dbReference type="PANTHER" id="PTHR31661">
    <property type="entry name" value="SIMILAR TO CDNA SEQUENCE BC052040"/>
    <property type="match status" value="1"/>
</dbReference>
<protein>
    <recommendedName>
        <fullName evidence="5">CDAN1-interacting nuclease 1</fullName>
    </recommendedName>
</protein>